<sequence>MNRLLQKLLLAGLSACAFAGAAHAQVSAPGPFNTPAGTLQFVRDDHDFVAMLNRDMIDRFDAKTLTHFDETGGQGDQVARVLVQSANGPVLYDLRRQPPLVEHLRTDMTVKRVFWQADEVVMQGPSGWFRYKNGTLTKLSSSKSIYH</sequence>
<dbReference type="AlphaFoldDB" id="A0A7W9U1B9"/>
<keyword evidence="1" id="KW-0732">Signal</keyword>
<evidence type="ECO:0000313" key="3">
    <source>
        <dbReference type="Proteomes" id="UP000571554"/>
    </source>
</evidence>
<reference evidence="2 3" key="1">
    <citation type="submission" date="2020-08" db="EMBL/GenBank/DDBJ databases">
        <title>Above-ground endophytic microbial communities from plants in different locations in the United States.</title>
        <authorList>
            <person name="Frank C."/>
        </authorList>
    </citation>
    <scope>NUCLEOTIDE SEQUENCE [LARGE SCALE GENOMIC DNA]</scope>
    <source>
        <strain evidence="2 3">WP4_2_2</strain>
    </source>
</reference>
<organism evidence="2 3">
    <name type="scientific">Paraburkholderia bannensis</name>
    <dbReference type="NCBI Taxonomy" id="765414"/>
    <lineage>
        <taxon>Bacteria</taxon>
        <taxon>Pseudomonadati</taxon>
        <taxon>Pseudomonadota</taxon>
        <taxon>Betaproteobacteria</taxon>
        <taxon>Burkholderiales</taxon>
        <taxon>Burkholderiaceae</taxon>
        <taxon>Paraburkholderia</taxon>
    </lineage>
</organism>
<name>A0A7W9U1B9_9BURK</name>
<evidence type="ECO:0000256" key="1">
    <source>
        <dbReference type="SAM" id="SignalP"/>
    </source>
</evidence>
<accession>A0A7W9U1B9</accession>
<feature type="signal peptide" evidence="1">
    <location>
        <begin position="1"/>
        <end position="24"/>
    </location>
</feature>
<feature type="chain" id="PRO_5031457439" evidence="1">
    <location>
        <begin position="25"/>
        <end position="147"/>
    </location>
</feature>
<keyword evidence="3" id="KW-1185">Reference proteome</keyword>
<proteinExistence type="predicted"/>
<protein>
    <submittedName>
        <fullName evidence="2">Uncharacterized protein</fullName>
    </submittedName>
</protein>
<dbReference type="EMBL" id="JACHBW010000016">
    <property type="protein sequence ID" value="MBB6105242.1"/>
    <property type="molecule type" value="Genomic_DNA"/>
</dbReference>
<evidence type="ECO:0000313" key="2">
    <source>
        <dbReference type="EMBL" id="MBB6105242.1"/>
    </source>
</evidence>
<comment type="caution">
    <text evidence="2">The sequence shown here is derived from an EMBL/GenBank/DDBJ whole genome shotgun (WGS) entry which is preliminary data.</text>
</comment>
<dbReference type="Proteomes" id="UP000571554">
    <property type="component" value="Unassembled WGS sequence"/>
</dbReference>
<gene>
    <name evidence="2" type="ORF">F4827_005108</name>
</gene>